<protein>
    <recommendedName>
        <fullName evidence="3">Ig-like domain-containing protein</fullName>
    </recommendedName>
</protein>
<evidence type="ECO:0000256" key="2">
    <source>
        <dbReference type="ARBA" id="ARBA00023157"/>
    </source>
</evidence>
<dbReference type="InterPro" id="IPR013783">
    <property type="entry name" value="Ig-like_fold"/>
</dbReference>
<name>A0A8C5A6J3_GADMO</name>
<dbReference type="GeneTree" id="ENSGT00940000169839"/>
<dbReference type="InterPro" id="IPR003598">
    <property type="entry name" value="Ig_sub2"/>
</dbReference>
<dbReference type="PROSITE" id="PS50835">
    <property type="entry name" value="IG_LIKE"/>
    <property type="match status" value="1"/>
</dbReference>
<dbReference type="GO" id="GO:0007166">
    <property type="term" value="P:cell surface receptor signaling pathway"/>
    <property type="evidence" value="ECO:0007669"/>
    <property type="project" value="TreeGrafter"/>
</dbReference>
<evidence type="ECO:0000313" key="5">
    <source>
        <dbReference type="Proteomes" id="UP000694546"/>
    </source>
</evidence>
<sequence>MGPSAVFHGESIRLTCDVTDPRSTWEHVWFRDDQRLDRRGELTILSTAVGDAGNYTCRGERRGAGGIIYTPKSLPHSISIDMGNVLLTVRQPVLVGTTLDAQCRVRGTPMLTEVYLYKDDVLVSSRTDGMADFTLPNVNLTYQGTYHCLAGWFDGQQNLAKSLGNPVTVEEVVSKPILSLEENANPKRKDMTLNCTFTFIKPDPAAEVHVYFYRDGTKLEGIARSQKRARLVVLAKEGEYSCGARVPSLKLHKWSEPRKYR</sequence>
<dbReference type="InterPro" id="IPR003599">
    <property type="entry name" value="Ig_sub"/>
</dbReference>
<accession>A0A8C5A6J3</accession>
<evidence type="ECO:0000259" key="3">
    <source>
        <dbReference type="PROSITE" id="PS50835"/>
    </source>
</evidence>
<reference evidence="4" key="1">
    <citation type="submission" date="2025-08" db="UniProtKB">
        <authorList>
            <consortium name="Ensembl"/>
        </authorList>
    </citation>
    <scope>IDENTIFICATION</scope>
</reference>
<dbReference type="SMART" id="SM00409">
    <property type="entry name" value="IG"/>
    <property type="match status" value="2"/>
</dbReference>
<proteinExistence type="predicted"/>
<dbReference type="Gene3D" id="2.60.40.10">
    <property type="entry name" value="Immunoglobulins"/>
    <property type="match status" value="2"/>
</dbReference>
<dbReference type="SUPFAM" id="SSF48726">
    <property type="entry name" value="Immunoglobulin"/>
    <property type="match status" value="1"/>
</dbReference>
<dbReference type="AlphaFoldDB" id="A0A8C5A6J3"/>
<evidence type="ECO:0000256" key="1">
    <source>
        <dbReference type="ARBA" id="ARBA00022729"/>
    </source>
</evidence>
<dbReference type="Pfam" id="PF13895">
    <property type="entry name" value="Ig_2"/>
    <property type="match status" value="2"/>
</dbReference>
<keyword evidence="5" id="KW-1185">Reference proteome</keyword>
<dbReference type="GO" id="GO:0009897">
    <property type="term" value="C:external side of plasma membrane"/>
    <property type="evidence" value="ECO:0007669"/>
    <property type="project" value="TreeGrafter"/>
</dbReference>
<evidence type="ECO:0000313" key="4">
    <source>
        <dbReference type="Ensembl" id="ENSGMOP00000027666.1"/>
    </source>
</evidence>
<dbReference type="InterPro" id="IPR036179">
    <property type="entry name" value="Ig-like_dom_sf"/>
</dbReference>
<dbReference type="InterPro" id="IPR050488">
    <property type="entry name" value="Ig_Fc_receptor"/>
</dbReference>
<dbReference type="Ensembl" id="ENSGMOT00000037885.1">
    <property type="protein sequence ID" value="ENSGMOP00000027666.1"/>
    <property type="gene ID" value="ENSGMOG00000034746.1"/>
</dbReference>
<organism evidence="4 5">
    <name type="scientific">Gadus morhua</name>
    <name type="common">Atlantic cod</name>
    <dbReference type="NCBI Taxonomy" id="8049"/>
    <lineage>
        <taxon>Eukaryota</taxon>
        <taxon>Metazoa</taxon>
        <taxon>Chordata</taxon>
        <taxon>Craniata</taxon>
        <taxon>Vertebrata</taxon>
        <taxon>Euteleostomi</taxon>
        <taxon>Actinopterygii</taxon>
        <taxon>Neopterygii</taxon>
        <taxon>Teleostei</taxon>
        <taxon>Neoteleostei</taxon>
        <taxon>Acanthomorphata</taxon>
        <taxon>Zeiogadaria</taxon>
        <taxon>Gadariae</taxon>
        <taxon>Gadiformes</taxon>
        <taxon>Gadoidei</taxon>
        <taxon>Gadidae</taxon>
        <taxon>Gadus</taxon>
    </lineage>
</organism>
<dbReference type="PANTHER" id="PTHR11481">
    <property type="entry name" value="IMMUNOGLOBULIN FC RECEPTOR"/>
    <property type="match status" value="1"/>
</dbReference>
<dbReference type="SMART" id="SM00408">
    <property type="entry name" value="IGc2"/>
    <property type="match status" value="2"/>
</dbReference>
<dbReference type="Proteomes" id="UP000694546">
    <property type="component" value="Chromosome 16"/>
</dbReference>
<dbReference type="GO" id="GO:0004888">
    <property type="term" value="F:transmembrane signaling receptor activity"/>
    <property type="evidence" value="ECO:0007669"/>
    <property type="project" value="TreeGrafter"/>
</dbReference>
<dbReference type="InterPro" id="IPR007110">
    <property type="entry name" value="Ig-like_dom"/>
</dbReference>
<keyword evidence="2" id="KW-1015">Disulfide bond</keyword>
<feature type="domain" description="Ig-like" evidence="3">
    <location>
        <begin position="1"/>
        <end position="75"/>
    </location>
</feature>
<dbReference type="GO" id="GO:0006955">
    <property type="term" value="P:immune response"/>
    <property type="evidence" value="ECO:0007669"/>
    <property type="project" value="TreeGrafter"/>
</dbReference>
<dbReference type="PANTHER" id="PTHR11481:SF64">
    <property type="entry name" value="FC RECEPTOR-LIKE PROTEIN 4"/>
    <property type="match status" value="1"/>
</dbReference>
<keyword evidence="1" id="KW-0732">Signal</keyword>
<dbReference type="OMA" id="VWFHILF"/>
<reference evidence="4" key="2">
    <citation type="submission" date="2025-09" db="UniProtKB">
        <authorList>
            <consortium name="Ensembl"/>
        </authorList>
    </citation>
    <scope>IDENTIFICATION</scope>
</reference>